<proteinExistence type="predicted"/>
<organism evidence="2 3">
    <name type="scientific">Champsocephalus esox</name>
    <name type="common">pike icefish</name>
    <dbReference type="NCBI Taxonomy" id="159716"/>
    <lineage>
        <taxon>Eukaryota</taxon>
        <taxon>Metazoa</taxon>
        <taxon>Chordata</taxon>
        <taxon>Craniata</taxon>
        <taxon>Vertebrata</taxon>
        <taxon>Euteleostomi</taxon>
        <taxon>Actinopterygii</taxon>
        <taxon>Neopterygii</taxon>
        <taxon>Teleostei</taxon>
        <taxon>Neoteleostei</taxon>
        <taxon>Acanthomorphata</taxon>
        <taxon>Eupercaria</taxon>
        <taxon>Perciformes</taxon>
        <taxon>Notothenioidei</taxon>
        <taxon>Channichthyidae</taxon>
        <taxon>Champsocephalus</taxon>
    </lineage>
</organism>
<dbReference type="Proteomes" id="UP001335648">
    <property type="component" value="Unassembled WGS sequence"/>
</dbReference>
<keyword evidence="3" id="KW-1185">Reference proteome</keyword>
<accession>A0AAN8B9D1</accession>
<evidence type="ECO:0000313" key="3">
    <source>
        <dbReference type="Proteomes" id="UP001335648"/>
    </source>
</evidence>
<sequence>MRPITAFFTEKKTDSVTEEIRRKEEKETAGPVRGCDRVWPFADAEGTFSCGSQGRACAEGKHKLTHKQREAVTEGEGAGEKRAHGK</sequence>
<evidence type="ECO:0000256" key="1">
    <source>
        <dbReference type="SAM" id="MobiDB-lite"/>
    </source>
</evidence>
<feature type="region of interest" description="Disordered" evidence="1">
    <location>
        <begin position="61"/>
        <end position="86"/>
    </location>
</feature>
<gene>
    <name evidence="2" type="ORF">CesoFtcFv8_023372</name>
</gene>
<evidence type="ECO:0000313" key="2">
    <source>
        <dbReference type="EMBL" id="KAK5880334.1"/>
    </source>
</evidence>
<dbReference type="EMBL" id="JAULUE010002064">
    <property type="protein sequence ID" value="KAK5880334.1"/>
    <property type="molecule type" value="Genomic_DNA"/>
</dbReference>
<comment type="caution">
    <text evidence="2">The sequence shown here is derived from an EMBL/GenBank/DDBJ whole genome shotgun (WGS) entry which is preliminary data.</text>
</comment>
<protein>
    <submittedName>
        <fullName evidence="2">Uncharacterized protein</fullName>
    </submittedName>
</protein>
<dbReference type="AlphaFoldDB" id="A0AAN8B9D1"/>
<reference evidence="2 3" key="1">
    <citation type="journal article" date="2023" name="Mol. Biol. Evol.">
        <title>Genomics of Secondarily Temperate Adaptation in the Only Non-Antarctic Icefish.</title>
        <authorList>
            <person name="Rivera-Colon A.G."/>
            <person name="Rayamajhi N."/>
            <person name="Minhas B.F."/>
            <person name="Madrigal G."/>
            <person name="Bilyk K.T."/>
            <person name="Yoon V."/>
            <person name="Hune M."/>
            <person name="Gregory S."/>
            <person name="Cheng C.H.C."/>
            <person name="Catchen J.M."/>
        </authorList>
    </citation>
    <scope>NUCLEOTIDE SEQUENCE [LARGE SCALE GENOMIC DNA]</scope>
    <source>
        <strain evidence="2">JC2023a</strain>
    </source>
</reference>
<name>A0AAN8B9D1_9TELE</name>